<dbReference type="Ensembl" id="ENSCCRT00000145800.1">
    <property type="protein sequence ID" value="ENSCCRP00000152528.1"/>
    <property type="gene ID" value="ENSCCRG00000025788.2"/>
</dbReference>
<organism evidence="2 3">
    <name type="scientific">Cyprinus carpio carpio</name>
    <dbReference type="NCBI Taxonomy" id="630221"/>
    <lineage>
        <taxon>Eukaryota</taxon>
        <taxon>Metazoa</taxon>
        <taxon>Chordata</taxon>
        <taxon>Craniata</taxon>
        <taxon>Vertebrata</taxon>
        <taxon>Euteleostomi</taxon>
        <taxon>Actinopterygii</taxon>
        <taxon>Neopterygii</taxon>
        <taxon>Teleostei</taxon>
        <taxon>Ostariophysi</taxon>
        <taxon>Cypriniformes</taxon>
        <taxon>Cyprinidae</taxon>
        <taxon>Cyprininae</taxon>
        <taxon>Cyprinus</taxon>
    </lineage>
</organism>
<sequence>MIQDINDYRCGLSQQPIRATACDCLREMETCSPGLLSQKLEALYLLKQQETTVLHQSYCLLYTLGLKNAIRILTNQKDVTDLEFKSILGGNEGFAWKSNQLELTSLPINMLVQVPRLTQGLDCKELKSIMSLLLEESYLLMPISQSALLRELVEVVAMVPGLSRTLFKSQLLRLFGTADVSLMHATLFMKDTFTDSLFTTVDENFLLKRLVGMAQHPLLRITEKLFYMECILHFPENRPISSSGEESLPVLVTPRRAAFLHPTVFNDSATMLCRLNLLCLVHLEANEGEADKGIGFLFDHIMALLKIVDNDGSREVVVTSLRALFIFLMHFSGMEELSEKLIDKLCDMYSRHSRLAPNLIGLANRIQEHPRPSLVGQVAKRASETHYGNASIAVDDS</sequence>
<dbReference type="AlphaFoldDB" id="A0A9J8B798"/>
<protein>
    <submittedName>
        <fullName evidence="2">Adaptor related protein complex 5 subunit beta 1</fullName>
    </submittedName>
</protein>
<dbReference type="GO" id="GO:0016197">
    <property type="term" value="P:endosomal transport"/>
    <property type="evidence" value="ECO:0007669"/>
    <property type="project" value="InterPro"/>
</dbReference>
<reference evidence="2" key="2">
    <citation type="submission" date="2025-09" db="UniProtKB">
        <authorList>
            <consortium name="Ensembl"/>
        </authorList>
    </citation>
    <scope>IDENTIFICATION</scope>
</reference>
<keyword evidence="3" id="KW-1185">Reference proteome</keyword>
<proteinExistence type="predicted"/>
<dbReference type="GO" id="GO:0030119">
    <property type="term" value="C:AP-type membrane coat adaptor complex"/>
    <property type="evidence" value="ECO:0007669"/>
    <property type="project" value="TreeGrafter"/>
</dbReference>
<evidence type="ECO:0000313" key="3">
    <source>
        <dbReference type="Proteomes" id="UP001108240"/>
    </source>
</evidence>
<name>A0A9J8B798_CYPCA</name>
<evidence type="ECO:0000313" key="2">
    <source>
        <dbReference type="Ensembl" id="ENSCCRP00000152528.1"/>
    </source>
</evidence>
<dbReference type="GO" id="GO:0005765">
    <property type="term" value="C:lysosomal membrane"/>
    <property type="evidence" value="ECO:0007669"/>
    <property type="project" value="TreeGrafter"/>
</dbReference>
<feature type="domain" description="AP5B1 middle" evidence="1">
    <location>
        <begin position="122"/>
        <end position="375"/>
    </location>
</feature>
<reference evidence="2" key="1">
    <citation type="submission" date="2025-08" db="UniProtKB">
        <authorList>
            <consortium name="Ensembl"/>
        </authorList>
    </citation>
    <scope>IDENTIFICATION</scope>
</reference>
<dbReference type="Proteomes" id="UP001108240">
    <property type="component" value="Unplaced"/>
</dbReference>
<dbReference type="GeneTree" id="ENSGT00530000064721"/>
<dbReference type="Pfam" id="PF21588">
    <property type="entry name" value="AP5B1_middle"/>
    <property type="match status" value="1"/>
</dbReference>
<dbReference type="PANTHER" id="PTHR34033:SF1">
    <property type="entry name" value="AP-5 COMPLEX SUBUNIT BETA-1"/>
    <property type="match status" value="1"/>
</dbReference>
<accession>A0A9J8B798</accession>
<dbReference type="InterPro" id="IPR048979">
    <property type="entry name" value="AP5B1_middle"/>
</dbReference>
<dbReference type="InterPro" id="IPR038741">
    <property type="entry name" value="AP5B1"/>
</dbReference>
<evidence type="ECO:0000259" key="1">
    <source>
        <dbReference type="Pfam" id="PF21588"/>
    </source>
</evidence>
<dbReference type="PANTHER" id="PTHR34033">
    <property type="entry name" value="AP-5 COMPLEX SUBUNIT BETA-1"/>
    <property type="match status" value="1"/>
</dbReference>